<dbReference type="SUPFAM" id="SSF53067">
    <property type="entry name" value="Actin-like ATPase domain"/>
    <property type="match status" value="1"/>
</dbReference>
<dbReference type="SUPFAM" id="SSF100920">
    <property type="entry name" value="Heat shock protein 70kD (HSP70), peptide-binding domain"/>
    <property type="match status" value="1"/>
</dbReference>
<reference evidence="13 14" key="1">
    <citation type="submission" date="2007-04" db="EMBL/GenBank/DDBJ databases">
        <authorList>
            <person name="Fulton L."/>
            <person name="Clifton S."/>
            <person name="Fulton B."/>
            <person name="Xu J."/>
            <person name="Minx P."/>
            <person name="Pepin K.H."/>
            <person name="Johnson M."/>
            <person name="Thiruvilangam P."/>
            <person name="Bhonagiri V."/>
            <person name="Nash W.E."/>
            <person name="Mardis E.R."/>
            <person name="Wilson R.K."/>
        </authorList>
    </citation>
    <scope>NUCLEOTIDE SEQUENCE [LARGE SCALE GENOMIC DNA]</scope>
    <source>
        <strain evidence="13 14">ATCC 29799</strain>
    </source>
</reference>
<proteinExistence type="inferred from homology"/>
<evidence type="ECO:0000256" key="1">
    <source>
        <dbReference type="ARBA" id="ARBA00002290"/>
    </source>
</evidence>
<dbReference type="InterPro" id="IPR043129">
    <property type="entry name" value="ATPase_NBD"/>
</dbReference>
<dbReference type="Pfam" id="PF00012">
    <property type="entry name" value="HSP70"/>
    <property type="match status" value="1"/>
</dbReference>
<keyword evidence="9" id="KW-0143">Chaperone</keyword>
<dbReference type="Gene3D" id="2.60.34.10">
    <property type="entry name" value="Substrate Binding Domain Of DNAk, Chain A, domain 1"/>
    <property type="match status" value="1"/>
</dbReference>
<comment type="function">
    <text evidence="1">Acts as a chaperone.</text>
</comment>
<dbReference type="InterPro" id="IPR013126">
    <property type="entry name" value="Hsp_70_fam"/>
</dbReference>
<evidence type="ECO:0000256" key="7">
    <source>
        <dbReference type="ARBA" id="ARBA00022840"/>
    </source>
</evidence>
<keyword evidence="14" id="KW-1185">Reference proteome</keyword>
<comment type="similarity">
    <text evidence="2">Belongs to the heat shock protein 70 family.</text>
</comment>
<sequence>MSKIYGIDLGTTNSVLGLGDQLLTGLVPSVVDLRTGNAGNDVLEEMSAARSFKCDISLSKEGQLSVSASSRVLRQLVKESGENVERVVISVPAYFSDNQRQATIKAAQLAGLDVVGLINEPTAAAIYASKSRQALSLVFDLGGGTFDVSVVDSRFGDYDVQATDGCILGGDNFDANIRRWVIKEAGIKVHHLNQEDLVRLKWECSKLKIRVQQSRHAEELDLTTYGAGRILLSPDTYKEIMKLTFAETIIKAKKVLGEAVPVGERFDLVMVGGSTRCPFLREWVAEEMGQDPVPLFYDPDKIVAQGAALYAQMIYDGTAQVRVSDVTKALSIEMSDGSARVLVQRNSKIPVQETTIVYNSVASDKIQLNLYQGDRLLASQNELIGSLTYNYGSVIPAGEGEVIVEITIEVDGTIRFSCKELLKAPVEVVLDRTKTSI</sequence>
<keyword evidence="5" id="KW-0597">Phosphoprotein</keyword>
<dbReference type="PROSITE" id="PS00329">
    <property type="entry name" value="HSP70_2"/>
    <property type="match status" value="1"/>
</dbReference>
<reference evidence="13 14" key="2">
    <citation type="submission" date="2007-06" db="EMBL/GenBank/DDBJ databases">
        <title>Draft genome sequence of Pseudoflavonifractor capillosus ATCC 29799.</title>
        <authorList>
            <person name="Sudarsanam P."/>
            <person name="Ley R."/>
            <person name="Guruge J."/>
            <person name="Turnbaugh P.J."/>
            <person name="Mahowald M."/>
            <person name="Liep D."/>
            <person name="Gordon J."/>
        </authorList>
    </citation>
    <scope>NUCLEOTIDE SEQUENCE [LARGE SCALE GENOMIC DNA]</scope>
    <source>
        <strain evidence="13 14">ATCC 29799</strain>
    </source>
</reference>
<evidence type="ECO:0000256" key="10">
    <source>
        <dbReference type="ARBA" id="ARBA00030019"/>
    </source>
</evidence>
<gene>
    <name evidence="13" type="ORF">BACCAP_03218</name>
</gene>
<dbReference type="Proteomes" id="UP000003639">
    <property type="component" value="Unassembled WGS sequence"/>
</dbReference>
<evidence type="ECO:0000256" key="5">
    <source>
        <dbReference type="ARBA" id="ARBA00022553"/>
    </source>
</evidence>
<dbReference type="EMBL" id="AAXG02000028">
    <property type="protein sequence ID" value="EDM99289.1"/>
    <property type="molecule type" value="Genomic_DNA"/>
</dbReference>
<dbReference type="AlphaFoldDB" id="A6NYB9"/>
<dbReference type="eggNOG" id="COG0443">
    <property type="taxonomic scope" value="Bacteria"/>
</dbReference>
<evidence type="ECO:0000256" key="3">
    <source>
        <dbReference type="ARBA" id="ARBA00014415"/>
    </source>
</evidence>
<keyword evidence="8" id="KW-0346">Stress response</keyword>
<dbReference type="Gene3D" id="3.90.640.10">
    <property type="entry name" value="Actin, Chain A, domain 4"/>
    <property type="match status" value="1"/>
</dbReference>
<dbReference type="InterPro" id="IPR018181">
    <property type="entry name" value="Heat_shock_70_CS"/>
</dbReference>
<evidence type="ECO:0000256" key="4">
    <source>
        <dbReference type="ARBA" id="ARBA00017249"/>
    </source>
</evidence>
<evidence type="ECO:0000256" key="11">
    <source>
        <dbReference type="ARBA" id="ARBA00030945"/>
    </source>
</evidence>
<evidence type="ECO:0000256" key="6">
    <source>
        <dbReference type="ARBA" id="ARBA00022741"/>
    </source>
</evidence>
<evidence type="ECO:0000256" key="8">
    <source>
        <dbReference type="ARBA" id="ARBA00023016"/>
    </source>
</evidence>
<dbReference type="STRING" id="411467.BACCAP_03218"/>
<dbReference type="GO" id="GO:0140662">
    <property type="term" value="F:ATP-dependent protein folding chaperone"/>
    <property type="evidence" value="ECO:0007669"/>
    <property type="project" value="InterPro"/>
</dbReference>
<dbReference type="Gene3D" id="3.30.420.40">
    <property type="match status" value="2"/>
</dbReference>
<organism evidence="13 14">
    <name type="scientific">Pseudoflavonifractor capillosus ATCC 29799</name>
    <dbReference type="NCBI Taxonomy" id="411467"/>
    <lineage>
        <taxon>Bacteria</taxon>
        <taxon>Bacillati</taxon>
        <taxon>Bacillota</taxon>
        <taxon>Clostridia</taxon>
        <taxon>Eubacteriales</taxon>
        <taxon>Oscillospiraceae</taxon>
        <taxon>Pseudoflavonifractor</taxon>
    </lineage>
</organism>
<dbReference type="PROSITE" id="PS00297">
    <property type="entry name" value="HSP70_1"/>
    <property type="match status" value="1"/>
</dbReference>
<comment type="caution">
    <text evidence="13">The sequence shown here is derived from an EMBL/GenBank/DDBJ whole genome shotgun (WGS) entry which is preliminary data.</text>
</comment>
<dbReference type="PANTHER" id="PTHR19375">
    <property type="entry name" value="HEAT SHOCK PROTEIN 70KDA"/>
    <property type="match status" value="1"/>
</dbReference>
<dbReference type="OrthoDB" id="9766019at2"/>
<evidence type="ECO:0000256" key="2">
    <source>
        <dbReference type="ARBA" id="ARBA00007381"/>
    </source>
</evidence>
<dbReference type="InterPro" id="IPR029047">
    <property type="entry name" value="HSP70_peptide-bd_sf"/>
</dbReference>
<protein>
    <recommendedName>
        <fullName evidence="3">Chaperone protein DnaK</fullName>
    </recommendedName>
    <alternativeName>
        <fullName evidence="4">Chaperone protein dnaK</fullName>
    </alternativeName>
    <alternativeName>
        <fullName evidence="12">HSP70</fullName>
    </alternativeName>
    <alternativeName>
        <fullName evidence="11">Heat shock 70 kDa protein</fullName>
    </alternativeName>
    <alternativeName>
        <fullName evidence="10">Heat shock protein 70</fullName>
    </alternativeName>
</protein>
<evidence type="ECO:0000256" key="9">
    <source>
        <dbReference type="ARBA" id="ARBA00023186"/>
    </source>
</evidence>
<dbReference type="GO" id="GO:0005524">
    <property type="term" value="F:ATP binding"/>
    <property type="evidence" value="ECO:0007669"/>
    <property type="project" value="UniProtKB-KW"/>
</dbReference>
<dbReference type="PRINTS" id="PR00301">
    <property type="entry name" value="HEATSHOCK70"/>
</dbReference>
<keyword evidence="7" id="KW-0067">ATP-binding</keyword>
<evidence type="ECO:0000313" key="13">
    <source>
        <dbReference type="EMBL" id="EDM99289.1"/>
    </source>
</evidence>
<evidence type="ECO:0000313" key="14">
    <source>
        <dbReference type="Proteomes" id="UP000003639"/>
    </source>
</evidence>
<accession>A6NYB9</accession>
<dbReference type="RefSeq" id="WP_006573726.1">
    <property type="nucleotide sequence ID" value="NZ_AAXG02000028.1"/>
</dbReference>
<evidence type="ECO:0000256" key="12">
    <source>
        <dbReference type="ARBA" id="ARBA00033103"/>
    </source>
</evidence>
<name>A6NYB9_9FIRM</name>
<keyword evidence="6" id="KW-0547">Nucleotide-binding</keyword>
<dbReference type="FunFam" id="3.30.420.40:FF:000028">
    <property type="entry name" value="heat shock 70 kDa protein-like"/>
    <property type="match status" value="1"/>
</dbReference>